<evidence type="ECO:0000259" key="1">
    <source>
        <dbReference type="Pfam" id="PF02399"/>
    </source>
</evidence>
<reference evidence="3 4" key="1">
    <citation type="submission" date="2024-09" db="EMBL/GenBank/DDBJ databases">
        <title>Floridaenema gen nov. (Aerosakkonemataceae, Aerosakkonematales ord. nov., Cyanobacteria) from benthic tropical and subtropical fresh waters, with the description of four new species.</title>
        <authorList>
            <person name="Moretto J.A."/>
            <person name="Berthold D.E."/>
            <person name="Lefler F.W."/>
            <person name="Huang I.-S."/>
            <person name="Laughinghouse H. IV."/>
        </authorList>
    </citation>
    <scope>NUCLEOTIDE SEQUENCE [LARGE SCALE GENOMIC DNA]</scope>
    <source>
        <strain evidence="3 4">BLCC-F154</strain>
    </source>
</reference>
<feature type="domain" description="Replication origin-binding protein" evidence="1">
    <location>
        <begin position="413"/>
        <end position="585"/>
    </location>
</feature>
<organism evidence="3 4">
    <name type="scientific">Floridaenema fluviatile BLCC-F154</name>
    <dbReference type="NCBI Taxonomy" id="3153640"/>
    <lineage>
        <taxon>Bacteria</taxon>
        <taxon>Bacillati</taxon>
        <taxon>Cyanobacteriota</taxon>
        <taxon>Cyanophyceae</taxon>
        <taxon>Oscillatoriophycideae</taxon>
        <taxon>Aerosakkonematales</taxon>
        <taxon>Aerosakkonemataceae</taxon>
        <taxon>Floridanema</taxon>
        <taxon>Floridanema fluviatile</taxon>
    </lineage>
</organism>
<dbReference type="CDD" id="cd01029">
    <property type="entry name" value="TOPRIM_primases"/>
    <property type="match status" value="1"/>
</dbReference>
<dbReference type="InterPro" id="IPR003450">
    <property type="entry name" value="Replication_origin-bd"/>
</dbReference>
<dbReference type="RefSeq" id="WP_413257333.1">
    <property type="nucleotide sequence ID" value="NZ_JBHFNS010000046.1"/>
</dbReference>
<accession>A0ABV4YAJ3</accession>
<evidence type="ECO:0000259" key="2">
    <source>
        <dbReference type="Pfam" id="PF12965"/>
    </source>
</evidence>
<dbReference type="PANTHER" id="PTHR34985:SF1">
    <property type="entry name" value="SLR0554 PROTEIN"/>
    <property type="match status" value="1"/>
</dbReference>
<dbReference type="Pfam" id="PF12965">
    <property type="entry name" value="DUF3854"/>
    <property type="match status" value="1"/>
</dbReference>
<protein>
    <submittedName>
        <fullName evidence="3">Plasmid replication protein, CyRepA1 family</fullName>
    </submittedName>
</protein>
<dbReference type="Pfam" id="PF02399">
    <property type="entry name" value="Herpes_ori_bp"/>
    <property type="match status" value="1"/>
</dbReference>
<gene>
    <name evidence="3" type="ORF">ACE1B6_11315</name>
</gene>
<dbReference type="NCBIfam" id="NF042913">
    <property type="entry name" value="CyRepA1"/>
    <property type="match status" value="1"/>
</dbReference>
<dbReference type="InterPro" id="IPR049996">
    <property type="entry name" value="Slr7037-like"/>
</dbReference>
<evidence type="ECO:0000313" key="4">
    <source>
        <dbReference type="Proteomes" id="UP001576776"/>
    </source>
</evidence>
<evidence type="ECO:0000313" key="3">
    <source>
        <dbReference type="EMBL" id="MFB2935831.1"/>
    </source>
</evidence>
<dbReference type="Gene3D" id="3.40.1360.10">
    <property type="match status" value="1"/>
</dbReference>
<dbReference type="InterPro" id="IPR024385">
    <property type="entry name" value="DUF3854"/>
</dbReference>
<sequence>MKCKPDYIEQNHWNEWLASGVDSDLISLCVTSLKGESVYNYLCYSTELPRNSAGRLSLAFIKRYAHATCGGWWCNGVDPYTGEAIEWGCFKPNQPRLGAKNKLIKYEHPPKIATRAFFLPVTLEIWLKIAERFNLVIPENIEVTETGEALGFWSWVITQTRLPIIITEGAKKAAALLSIGFVAIALPGIWNGRRVDKINKTASLIPDLQPLVQEGREFAFCFDQDTKTQTVTAVNLAIKKTAQLLVNEGKCFVKVITWNTPQKGVDDLIVAEGKIAFEQAYYNALSLGQWNWLIKKQASLTIPATVKLNVADLSTIGLELPQTGIIAIASGKGTGKTKLIAQVTAENERLLSLTHRIFLGRSLAERLGYTWRTDADKGNGYYIDENGYPTWRLGLCVESLLGIRPWQFLGATVVIDEVCQVFRALLTSSTCNKEGRRPAILARFEEIIKVAARVIIADADLDNFVVDYVKSLRGEDEVFLIENQYQTPGYGCTIYDALDHSGMIADTVEMATGGKRLFIATDSLKSSHVLVNLLESGISRDRILVINSETVNLSEQREYVRQINQKLPLYDIVIATPSMSTGVSIEAEWFDAVIGIFYGVVNDADIAQSLARVRHPVPRYIWVAKCGKNFCAVSKSESPFVVLRELKSRWDLEVGLIRMSLSPEMLAVVNTPIDWEKCVHKKLWAQIEANSNGAMWNLREAVIARLKYEGNHLKIIAVNSSLKFQRLTRKVRDKIQVAHYQAVAKSRILPANEKEKLQSQEVITAEERLNLEKTQVAEWAAIAKEAEITPELVKVYSQLSGAILRYEDLRDRLAVERDEKAIALQAKWKLGLFIPNIYTKEQERTVRERLGVLQWIDRLLSGESLTNEDLEPLAKLVWEHYKQVNLILGLNLNPNSSKHSNIYIFNQLIKQLAIPTEIIRYRHNKAATISLQKKRWRLIEMILQRRKFKRNNQIEMLNNFTEAESSHANSSFLIPCLTNFSLFSSLENQLNFESFFTPKNSKTAVLTASGEPEDAS</sequence>
<dbReference type="Proteomes" id="UP001576776">
    <property type="component" value="Unassembled WGS sequence"/>
</dbReference>
<keyword evidence="4" id="KW-1185">Reference proteome</keyword>
<dbReference type="EMBL" id="JBHFNS010000046">
    <property type="protein sequence ID" value="MFB2935831.1"/>
    <property type="molecule type" value="Genomic_DNA"/>
</dbReference>
<feature type="domain" description="DUF3854" evidence="2">
    <location>
        <begin position="152"/>
        <end position="274"/>
    </location>
</feature>
<proteinExistence type="predicted"/>
<comment type="caution">
    <text evidence="3">The sequence shown here is derived from an EMBL/GenBank/DDBJ whole genome shotgun (WGS) entry which is preliminary data.</text>
</comment>
<dbReference type="InterPro" id="IPR034154">
    <property type="entry name" value="TOPRIM_DnaG/twinkle"/>
</dbReference>
<name>A0ABV4YAJ3_9CYAN</name>
<dbReference type="PANTHER" id="PTHR34985">
    <property type="entry name" value="SLR0554 PROTEIN"/>
    <property type="match status" value="1"/>
</dbReference>